<dbReference type="Proteomes" id="UP001498421">
    <property type="component" value="Unassembled WGS sequence"/>
</dbReference>
<evidence type="ECO:0000313" key="1">
    <source>
        <dbReference type="EMBL" id="KAK7432002.1"/>
    </source>
</evidence>
<dbReference type="EMBL" id="JAZAVK010000007">
    <property type="protein sequence ID" value="KAK7432002.1"/>
    <property type="molecule type" value="Genomic_DNA"/>
</dbReference>
<proteinExistence type="predicted"/>
<keyword evidence="2" id="KW-1185">Reference proteome</keyword>
<evidence type="ECO:0000313" key="2">
    <source>
        <dbReference type="Proteomes" id="UP001498421"/>
    </source>
</evidence>
<comment type="caution">
    <text evidence="1">The sequence shown here is derived from an EMBL/GenBank/DDBJ whole genome shotgun (WGS) entry which is preliminary data.</text>
</comment>
<organism evidence="1 2">
    <name type="scientific">Neonectria magnoliae</name>
    <dbReference type="NCBI Taxonomy" id="2732573"/>
    <lineage>
        <taxon>Eukaryota</taxon>
        <taxon>Fungi</taxon>
        <taxon>Dikarya</taxon>
        <taxon>Ascomycota</taxon>
        <taxon>Pezizomycotina</taxon>
        <taxon>Sordariomycetes</taxon>
        <taxon>Hypocreomycetidae</taxon>
        <taxon>Hypocreales</taxon>
        <taxon>Nectriaceae</taxon>
        <taxon>Neonectria</taxon>
    </lineage>
</organism>
<name>A0ABR1IGT5_9HYPO</name>
<reference evidence="1 2" key="1">
    <citation type="journal article" date="2025" name="Microbiol. Resour. Announc.">
        <title>Draft genome sequences for Neonectria magnoliae and Neonectria punicea, canker pathogens of Liriodendron tulipifera and Acer saccharum in West Virginia.</title>
        <authorList>
            <person name="Petronek H.M."/>
            <person name="Kasson M.T."/>
            <person name="Metheny A.M."/>
            <person name="Stauder C.M."/>
            <person name="Lovett B."/>
            <person name="Lynch S.C."/>
            <person name="Garnas J.R."/>
            <person name="Kasson L.R."/>
            <person name="Stajich J.E."/>
        </authorList>
    </citation>
    <scope>NUCLEOTIDE SEQUENCE [LARGE SCALE GENOMIC DNA]</scope>
    <source>
        <strain evidence="1 2">NRRL 64651</strain>
    </source>
</reference>
<sequence>MAQLTETYPRYAMLPAGVSQGSALNTQLNSPTSAAMRVVDNLEMTQALVILGQLTSWVDALVVHDALAMTSQLALLVREAAAYTSVANGHLEWRDWCGEE</sequence>
<gene>
    <name evidence="1" type="ORF">QQZ08_001292</name>
</gene>
<protein>
    <submittedName>
        <fullName evidence="1">Uncharacterized protein</fullName>
    </submittedName>
</protein>
<accession>A0ABR1IGT5</accession>